<gene>
    <name evidence="2" type="ORF">SCF082_LOCUS21881</name>
</gene>
<evidence type="ECO:0000256" key="1">
    <source>
        <dbReference type="SAM" id="MobiDB-lite"/>
    </source>
</evidence>
<dbReference type="Proteomes" id="UP001642464">
    <property type="component" value="Unassembled WGS sequence"/>
</dbReference>
<accession>A0ABP0LCB7</accession>
<organism evidence="2 3">
    <name type="scientific">Durusdinium trenchii</name>
    <dbReference type="NCBI Taxonomy" id="1381693"/>
    <lineage>
        <taxon>Eukaryota</taxon>
        <taxon>Sar</taxon>
        <taxon>Alveolata</taxon>
        <taxon>Dinophyceae</taxon>
        <taxon>Suessiales</taxon>
        <taxon>Symbiodiniaceae</taxon>
        <taxon>Durusdinium</taxon>
    </lineage>
</organism>
<protein>
    <submittedName>
        <fullName evidence="2">Uncharacterized protein</fullName>
    </submittedName>
</protein>
<keyword evidence="3" id="KW-1185">Reference proteome</keyword>
<feature type="region of interest" description="Disordered" evidence="1">
    <location>
        <begin position="83"/>
        <end position="108"/>
    </location>
</feature>
<feature type="non-terminal residue" evidence="2">
    <location>
        <position position="1"/>
    </location>
</feature>
<dbReference type="EMBL" id="CAXAMM010015625">
    <property type="protein sequence ID" value="CAK9036811.1"/>
    <property type="molecule type" value="Genomic_DNA"/>
</dbReference>
<sequence>IDVEGTTRTQKVCGPSVPAAFKVIVLQVSTISMEASMEVDLKATEWDRETLMHARWLTGCQELKEGKVRKSIIRQIWLPDEWLAEEEPEPPARQSKELRSSRAPPPPA</sequence>
<proteinExistence type="predicted"/>
<name>A0ABP0LCB7_9DINO</name>
<evidence type="ECO:0000313" key="3">
    <source>
        <dbReference type="Proteomes" id="UP001642464"/>
    </source>
</evidence>
<feature type="non-terminal residue" evidence="2">
    <location>
        <position position="108"/>
    </location>
</feature>
<reference evidence="2 3" key="1">
    <citation type="submission" date="2024-02" db="EMBL/GenBank/DDBJ databases">
        <authorList>
            <person name="Chen Y."/>
            <person name="Shah S."/>
            <person name="Dougan E. K."/>
            <person name="Thang M."/>
            <person name="Chan C."/>
        </authorList>
    </citation>
    <scope>NUCLEOTIDE SEQUENCE [LARGE SCALE GENOMIC DNA]</scope>
</reference>
<comment type="caution">
    <text evidence="2">The sequence shown here is derived from an EMBL/GenBank/DDBJ whole genome shotgun (WGS) entry which is preliminary data.</text>
</comment>
<evidence type="ECO:0000313" key="2">
    <source>
        <dbReference type="EMBL" id="CAK9036811.1"/>
    </source>
</evidence>